<evidence type="ECO:0000256" key="3">
    <source>
        <dbReference type="PROSITE-ProRule" id="PRU00339"/>
    </source>
</evidence>
<dbReference type="PANTHER" id="PTHR44858">
    <property type="entry name" value="TETRATRICOPEPTIDE REPEAT PROTEIN 6"/>
    <property type="match status" value="1"/>
</dbReference>
<organism evidence="5 6">
    <name type="scientific">Geomesophilobacter sediminis</name>
    <dbReference type="NCBI Taxonomy" id="2798584"/>
    <lineage>
        <taxon>Bacteria</taxon>
        <taxon>Pseudomonadati</taxon>
        <taxon>Thermodesulfobacteriota</taxon>
        <taxon>Desulfuromonadia</taxon>
        <taxon>Geobacterales</taxon>
        <taxon>Geobacteraceae</taxon>
        <taxon>Geomesophilobacter</taxon>
    </lineage>
</organism>
<keyword evidence="6" id="KW-1185">Reference proteome</keyword>
<keyword evidence="1" id="KW-0677">Repeat</keyword>
<evidence type="ECO:0000256" key="4">
    <source>
        <dbReference type="SAM" id="SignalP"/>
    </source>
</evidence>
<feature type="repeat" description="TPR" evidence="3">
    <location>
        <begin position="39"/>
        <end position="72"/>
    </location>
</feature>
<proteinExistence type="predicted"/>
<keyword evidence="2 3" id="KW-0802">TPR repeat</keyword>
<dbReference type="SMART" id="SM00028">
    <property type="entry name" value="TPR"/>
    <property type="match status" value="3"/>
</dbReference>
<dbReference type="Gene3D" id="1.25.40.10">
    <property type="entry name" value="Tetratricopeptide repeat domain"/>
    <property type="match status" value="1"/>
</dbReference>
<name>A0A8J7JA18_9BACT</name>
<dbReference type="Pfam" id="PF13432">
    <property type="entry name" value="TPR_16"/>
    <property type="match status" value="1"/>
</dbReference>
<reference evidence="5" key="1">
    <citation type="submission" date="2020-12" db="EMBL/GenBank/DDBJ databases">
        <title>Geomonas sp. Red875, isolated from river sediment.</title>
        <authorList>
            <person name="Xu Z."/>
            <person name="Zhang Z."/>
            <person name="Masuda Y."/>
            <person name="Itoh H."/>
            <person name="Senoo K."/>
        </authorList>
    </citation>
    <scope>NUCLEOTIDE SEQUENCE</scope>
    <source>
        <strain evidence="5">Red875</strain>
    </source>
</reference>
<comment type="caution">
    <text evidence="5">The sequence shown here is derived from an EMBL/GenBank/DDBJ whole genome shotgun (WGS) entry which is preliminary data.</text>
</comment>
<dbReference type="InterPro" id="IPR050498">
    <property type="entry name" value="Ycf3"/>
</dbReference>
<dbReference type="PROSITE" id="PS50293">
    <property type="entry name" value="TPR_REGION"/>
    <property type="match status" value="1"/>
</dbReference>
<evidence type="ECO:0000256" key="1">
    <source>
        <dbReference type="ARBA" id="ARBA00022737"/>
    </source>
</evidence>
<dbReference type="PROSITE" id="PS50005">
    <property type="entry name" value="TPR"/>
    <property type="match status" value="3"/>
</dbReference>
<dbReference type="InterPro" id="IPR019734">
    <property type="entry name" value="TPR_rpt"/>
</dbReference>
<gene>
    <name evidence="5" type="ORF">JFN93_02760</name>
</gene>
<dbReference type="Proteomes" id="UP000636888">
    <property type="component" value="Unassembled WGS sequence"/>
</dbReference>
<feature type="repeat" description="TPR" evidence="3">
    <location>
        <begin position="107"/>
        <end position="140"/>
    </location>
</feature>
<dbReference type="AlphaFoldDB" id="A0A8J7JA18"/>
<dbReference type="EMBL" id="JAEMHM010000002">
    <property type="protein sequence ID" value="MBJ6723621.1"/>
    <property type="molecule type" value="Genomic_DNA"/>
</dbReference>
<keyword evidence="4" id="KW-0732">Signal</keyword>
<feature type="repeat" description="TPR" evidence="3">
    <location>
        <begin position="73"/>
        <end position="106"/>
    </location>
</feature>
<evidence type="ECO:0000256" key="2">
    <source>
        <dbReference type="ARBA" id="ARBA00022803"/>
    </source>
</evidence>
<dbReference type="InterPro" id="IPR011990">
    <property type="entry name" value="TPR-like_helical_dom_sf"/>
</dbReference>
<feature type="chain" id="PRO_5035170118" evidence="4">
    <location>
        <begin position="22"/>
        <end position="188"/>
    </location>
</feature>
<sequence length="188" mass="21160">MRHAKGKYLLLALMASLTTGAFTPQNPTPPVDQEEFRDADDWFQSGLAFNSEGKYNDAAHAFGRVISIEPDNAFAWMNLGTMQAVLGDYDKSMESLRKSVRLSPNLAQGYANLGEVCFRAGHFPEAIEAYGRLLEIWPDNAYAHYKRGLAFLFIDQPSRSQEEYALLKNMDGELARQLLHAMEQAKNH</sequence>
<dbReference type="Pfam" id="PF13414">
    <property type="entry name" value="TPR_11"/>
    <property type="match status" value="1"/>
</dbReference>
<dbReference type="PANTHER" id="PTHR44858:SF1">
    <property type="entry name" value="UDP-N-ACETYLGLUCOSAMINE--PEPTIDE N-ACETYLGLUCOSAMINYLTRANSFERASE SPINDLY-RELATED"/>
    <property type="match status" value="1"/>
</dbReference>
<dbReference type="SUPFAM" id="SSF48452">
    <property type="entry name" value="TPR-like"/>
    <property type="match status" value="1"/>
</dbReference>
<evidence type="ECO:0000313" key="5">
    <source>
        <dbReference type="EMBL" id="MBJ6723621.1"/>
    </source>
</evidence>
<dbReference type="RefSeq" id="WP_199382461.1">
    <property type="nucleotide sequence ID" value="NZ_JAEMHM010000002.1"/>
</dbReference>
<evidence type="ECO:0000313" key="6">
    <source>
        <dbReference type="Proteomes" id="UP000636888"/>
    </source>
</evidence>
<feature type="signal peptide" evidence="4">
    <location>
        <begin position="1"/>
        <end position="21"/>
    </location>
</feature>
<protein>
    <submittedName>
        <fullName evidence="5">Tetratricopeptide repeat protein</fullName>
    </submittedName>
</protein>
<accession>A0A8J7JA18</accession>